<evidence type="ECO:0000256" key="1">
    <source>
        <dbReference type="SAM" id="MobiDB-lite"/>
    </source>
</evidence>
<dbReference type="Proteomes" id="UP000756346">
    <property type="component" value="Unassembled WGS sequence"/>
</dbReference>
<organism evidence="2 3">
    <name type="scientific">Microdochium trichocladiopsis</name>
    <dbReference type="NCBI Taxonomy" id="1682393"/>
    <lineage>
        <taxon>Eukaryota</taxon>
        <taxon>Fungi</taxon>
        <taxon>Dikarya</taxon>
        <taxon>Ascomycota</taxon>
        <taxon>Pezizomycotina</taxon>
        <taxon>Sordariomycetes</taxon>
        <taxon>Xylariomycetidae</taxon>
        <taxon>Xylariales</taxon>
        <taxon>Microdochiaceae</taxon>
        <taxon>Microdochium</taxon>
    </lineage>
</organism>
<feature type="compositionally biased region" description="Polar residues" evidence="1">
    <location>
        <begin position="46"/>
        <end position="55"/>
    </location>
</feature>
<protein>
    <submittedName>
        <fullName evidence="2">Uncharacterized protein</fullName>
    </submittedName>
</protein>
<evidence type="ECO:0000313" key="2">
    <source>
        <dbReference type="EMBL" id="KAH7026311.1"/>
    </source>
</evidence>
<keyword evidence="3" id="KW-1185">Reference proteome</keyword>
<dbReference type="GeneID" id="70184374"/>
<dbReference type="RefSeq" id="XP_046009528.1">
    <property type="nucleotide sequence ID" value="XM_046154828.1"/>
</dbReference>
<proteinExistence type="predicted"/>
<dbReference type="AlphaFoldDB" id="A0A9P8Y1F9"/>
<sequence length="64" mass="6949">MGNTNIRKKTPNWRQDSFIHLAAVSVSRAMRQPGAVSPPGEESDVNQRAPSTMTMTHGFLLPGA</sequence>
<name>A0A9P8Y1F9_9PEZI</name>
<gene>
    <name evidence="2" type="ORF">B0I36DRAFT_330360</name>
</gene>
<accession>A0A9P8Y1F9</accession>
<comment type="caution">
    <text evidence="2">The sequence shown here is derived from an EMBL/GenBank/DDBJ whole genome shotgun (WGS) entry which is preliminary data.</text>
</comment>
<dbReference type="EMBL" id="JAGTJQ010000008">
    <property type="protein sequence ID" value="KAH7026311.1"/>
    <property type="molecule type" value="Genomic_DNA"/>
</dbReference>
<evidence type="ECO:0000313" key="3">
    <source>
        <dbReference type="Proteomes" id="UP000756346"/>
    </source>
</evidence>
<feature type="region of interest" description="Disordered" evidence="1">
    <location>
        <begin position="30"/>
        <end position="64"/>
    </location>
</feature>
<reference evidence="2" key="1">
    <citation type="journal article" date="2021" name="Nat. Commun.">
        <title>Genetic determinants of endophytism in the Arabidopsis root mycobiome.</title>
        <authorList>
            <person name="Mesny F."/>
            <person name="Miyauchi S."/>
            <person name="Thiergart T."/>
            <person name="Pickel B."/>
            <person name="Atanasova L."/>
            <person name="Karlsson M."/>
            <person name="Huettel B."/>
            <person name="Barry K.W."/>
            <person name="Haridas S."/>
            <person name="Chen C."/>
            <person name="Bauer D."/>
            <person name="Andreopoulos W."/>
            <person name="Pangilinan J."/>
            <person name="LaButti K."/>
            <person name="Riley R."/>
            <person name="Lipzen A."/>
            <person name="Clum A."/>
            <person name="Drula E."/>
            <person name="Henrissat B."/>
            <person name="Kohler A."/>
            <person name="Grigoriev I.V."/>
            <person name="Martin F.M."/>
            <person name="Hacquard S."/>
        </authorList>
    </citation>
    <scope>NUCLEOTIDE SEQUENCE</scope>
    <source>
        <strain evidence="2">MPI-CAGE-CH-0230</strain>
    </source>
</reference>